<feature type="region of interest" description="Disordered" evidence="1">
    <location>
        <begin position="71"/>
        <end position="96"/>
    </location>
</feature>
<protein>
    <submittedName>
        <fullName evidence="2">Secreted protein</fullName>
    </submittedName>
</protein>
<proteinExistence type="predicted"/>
<dbReference type="WBParaSite" id="HPLM_0000030901-mRNA-1">
    <property type="protein sequence ID" value="HPLM_0000030901-mRNA-1"/>
    <property type="gene ID" value="HPLM_0000030901"/>
</dbReference>
<reference evidence="2" key="1">
    <citation type="submission" date="2017-02" db="UniProtKB">
        <authorList>
            <consortium name="WormBaseParasite"/>
        </authorList>
    </citation>
    <scope>IDENTIFICATION</scope>
</reference>
<accession>A0A0N4VSP2</accession>
<name>A0A0N4VSP2_HAEPC</name>
<organism evidence="2">
    <name type="scientific">Haemonchus placei</name>
    <name type="common">Barber's pole worm</name>
    <dbReference type="NCBI Taxonomy" id="6290"/>
    <lineage>
        <taxon>Eukaryota</taxon>
        <taxon>Metazoa</taxon>
        <taxon>Ecdysozoa</taxon>
        <taxon>Nematoda</taxon>
        <taxon>Chromadorea</taxon>
        <taxon>Rhabditida</taxon>
        <taxon>Rhabditina</taxon>
        <taxon>Rhabditomorpha</taxon>
        <taxon>Strongyloidea</taxon>
        <taxon>Trichostrongylidae</taxon>
        <taxon>Haemonchus</taxon>
    </lineage>
</organism>
<dbReference type="AlphaFoldDB" id="A0A0N4VSP2"/>
<evidence type="ECO:0000313" key="2">
    <source>
        <dbReference type="WBParaSite" id="HPLM_0000030901-mRNA-1"/>
    </source>
</evidence>
<feature type="compositionally biased region" description="Basic and acidic residues" evidence="1">
    <location>
        <begin position="82"/>
        <end position="96"/>
    </location>
</feature>
<sequence>MVSHGDSQVRFCRFYGWPPRTNDFASIAGLSLFPVRLLSIVRTLASCSASQTTTYGVVRSCSSTLVESSAATAPSSPSRLNDLGHHLSSSDKHRRC</sequence>
<evidence type="ECO:0000256" key="1">
    <source>
        <dbReference type="SAM" id="MobiDB-lite"/>
    </source>
</evidence>